<gene>
    <name evidence="1" type="ORF">ACFOWA_01025</name>
</gene>
<dbReference type="EMBL" id="JBHSBW010000003">
    <property type="protein sequence ID" value="MFC4209741.1"/>
    <property type="molecule type" value="Genomic_DNA"/>
</dbReference>
<evidence type="ECO:0008006" key="3">
    <source>
        <dbReference type="Google" id="ProtNLM"/>
    </source>
</evidence>
<dbReference type="RefSeq" id="WP_378980952.1">
    <property type="nucleotide sequence ID" value="NZ_JBHSBW010000003.1"/>
</dbReference>
<reference evidence="2" key="1">
    <citation type="journal article" date="2019" name="Int. J. Syst. Evol. Microbiol.">
        <title>The Global Catalogue of Microorganisms (GCM) 10K type strain sequencing project: providing services to taxonomists for standard genome sequencing and annotation.</title>
        <authorList>
            <consortium name="The Broad Institute Genomics Platform"/>
            <consortium name="The Broad Institute Genome Sequencing Center for Infectious Disease"/>
            <person name="Wu L."/>
            <person name="Ma J."/>
        </authorList>
    </citation>
    <scope>NUCLEOTIDE SEQUENCE [LARGE SCALE GENOMIC DNA]</scope>
    <source>
        <strain evidence="2">CCM 8691</strain>
    </source>
</reference>
<keyword evidence="2" id="KW-1185">Reference proteome</keyword>
<evidence type="ECO:0000313" key="2">
    <source>
        <dbReference type="Proteomes" id="UP001595789"/>
    </source>
</evidence>
<proteinExistence type="predicted"/>
<sequence>MYIRSILFVFIASIFFGCKNKVPFKPDYEVAEGVIIGVEICKNNQSANAWLVQFSGPNAGGKSYGEKIAYNGVVYNNVLKTYQLPDSSKVSGKRFFFEFYLDGKSNQQICDITNPITFNIEEIRIINILTSRN</sequence>
<protein>
    <recommendedName>
        <fullName evidence="3">DUF4377 domain-containing protein</fullName>
    </recommendedName>
</protein>
<accession>A0ABV8P6T7</accession>
<evidence type="ECO:0000313" key="1">
    <source>
        <dbReference type="EMBL" id="MFC4209741.1"/>
    </source>
</evidence>
<dbReference type="Proteomes" id="UP001595789">
    <property type="component" value="Unassembled WGS sequence"/>
</dbReference>
<dbReference type="PROSITE" id="PS51257">
    <property type="entry name" value="PROKAR_LIPOPROTEIN"/>
    <property type="match status" value="1"/>
</dbReference>
<comment type="caution">
    <text evidence="1">The sequence shown here is derived from an EMBL/GenBank/DDBJ whole genome shotgun (WGS) entry which is preliminary data.</text>
</comment>
<name>A0ABV8P6T7_9SPHI</name>
<organism evidence="1 2">
    <name type="scientific">Pedobacter lithocola</name>
    <dbReference type="NCBI Taxonomy" id="1908239"/>
    <lineage>
        <taxon>Bacteria</taxon>
        <taxon>Pseudomonadati</taxon>
        <taxon>Bacteroidota</taxon>
        <taxon>Sphingobacteriia</taxon>
        <taxon>Sphingobacteriales</taxon>
        <taxon>Sphingobacteriaceae</taxon>
        <taxon>Pedobacter</taxon>
    </lineage>
</organism>